<protein>
    <submittedName>
        <fullName evidence="2">Uncharacterized protein</fullName>
    </submittedName>
</protein>
<dbReference type="EMBL" id="CADCTR010000352">
    <property type="protein sequence ID" value="CAA9234949.1"/>
    <property type="molecule type" value="Genomic_DNA"/>
</dbReference>
<dbReference type="AlphaFoldDB" id="A0A6J4HWI0"/>
<reference evidence="2" key="1">
    <citation type="submission" date="2020-02" db="EMBL/GenBank/DDBJ databases">
        <authorList>
            <person name="Meier V. D."/>
        </authorList>
    </citation>
    <scope>NUCLEOTIDE SEQUENCE</scope>
    <source>
        <strain evidence="2">AVDCRST_MAG93</strain>
    </source>
</reference>
<organism evidence="2">
    <name type="scientific">uncultured Chloroflexia bacterium</name>
    <dbReference type="NCBI Taxonomy" id="1672391"/>
    <lineage>
        <taxon>Bacteria</taxon>
        <taxon>Bacillati</taxon>
        <taxon>Chloroflexota</taxon>
        <taxon>Chloroflexia</taxon>
        <taxon>environmental samples</taxon>
    </lineage>
</organism>
<gene>
    <name evidence="2" type="ORF">AVDCRST_MAG93-1053</name>
</gene>
<sequence length="94" mass="10059">MLRPTLNALFRTLSALPRQFRVAQLWGGVGEEPVTLDFLPDPGVLYTDEATAIGVVTMTNAVNMRHAAASKTGPPGVPPSVASPLREYLHPPLP</sequence>
<name>A0A6J4HWI0_9CHLR</name>
<accession>A0A6J4HWI0</accession>
<feature type="region of interest" description="Disordered" evidence="1">
    <location>
        <begin position="67"/>
        <end position="94"/>
    </location>
</feature>
<evidence type="ECO:0000313" key="2">
    <source>
        <dbReference type="EMBL" id="CAA9234949.1"/>
    </source>
</evidence>
<evidence type="ECO:0000256" key="1">
    <source>
        <dbReference type="SAM" id="MobiDB-lite"/>
    </source>
</evidence>
<proteinExistence type="predicted"/>